<dbReference type="Ensembl" id="ENSAPET00000026904.1">
    <property type="protein sequence ID" value="ENSAPEP00000026214.1"/>
    <property type="gene ID" value="ENSAPEG00000018567.1"/>
</dbReference>
<feature type="compositionally biased region" description="Basic and acidic residues" evidence="9">
    <location>
        <begin position="72"/>
        <end position="86"/>
    </location>
</feature>
<dbReference type="InterPro" id="IPR058770">
    <property type="entry name" value="PWI_ABCF3"/>
</dbReference>
<dbReference type="PROSITE" id="PS00211">
    <property type="entry name" value="ABC_TRANSPORTER_1"/>
    <property type="match status" value="2"/>
</dbReference>
<dbReference type="Proteomes" id="UP000265080">
    <property type="component" value="Chromosome 9"/>
</dbReference>
<dbReference type="GO" id="GO:0005524">
    <property type="term" value="F:ATP binding"/>
    <property type="evidence" value="ECO:0007669"/>
    <property type="project" value="UniProtKB-KW"/>
</dbReference>
<dbReference type="AlphaFoldDB" id="A0A3P8TMM8"/>
<dbReference type="GO" id="GO:0051607">
    <property type="term" value="P:defense response to virus"/>
    <property type="evidence" value="ECO:0007669"/>
    <property type="project" value="UniProtKB-KW"/>
</dbReference>
<dbReference type="FunFam" id="3.40.50.300:FF:000688">
    <property type="entry name" value="ATP-binding cassette sub-family F member 3"/>
    <property type="match status" value="1"/>
</dbReference>
<dbReference type="GeneTree" id="ENSGT00940000155604"/>
<dbReference type="CDD" id="cd03221">
    <property type="entry name" value="ABCF_EF-3"/>
    <property type="match status" value="2"/>
</dbReference>
<organism evidence="11 12">
    <name type="scientific">Amphiprion percula</name>
    <name type="common">Orange clownfish</name>
    <name type="synonym">Lutjanus percula</name>
    <dbReference type="NCBI Taxonomy" id="161767"/>
    <lineage>
        <taxon>Eukaryota</taxon>
        <taxon>Metazoa</taxon>
        <taxon>Chordata</taxon>
        <taxon>Craniata</taxon>
        <taxon>Vertebrata</taxon>
        <taxon>Euteleostomi</taxon>
        <taxon>Actinopterygii</taxon>
        <taxon>Neopterygii</taxon>
        <taxon>Teleostei</taxon>
        <taxon>Neoteleostei</taxon>
        <taxon>Acanthomorphata</taxon>
        <taxon>Ovalentaria</taxon>
        <taxon>Pomacentridae</taxon>
        <taxon>Amphiprion</taxon>
    </lineage>
</organism>
<keyword evidence="6" id="KW-0007">Acetylation</keyword>
<evidence type="ECO:0000256" key="2">
    <source>
        <dbReference type="ARBA" id="ARBA00022553"/>
    </source>
</evidence>
<evidence type="ECO:0000259" key="10">
    <source>
        <dbReference type="PROSITE" id="PS50893"/>
    </source>
</evidence>
<dbReference type="InterPro" id="IPR027417">
    <property type="entry name" value="P-loop_NTPase"/>
</dbReference>
<dbReference type="InterPro" id="IPR003593">
    <property type="entry name" value="AAA+_ATPase"/>
</dbReference>
<reference evidence="11" key="2">
    <citation type="submission" date="2025-08" db="UniProtKB">
        <authorList>
            <consortium name="Ensembl"/>
        </authorList>
    </citation>
    <scope>IDENTIFICATION</scope>
</reference>
<reference evidence="11" key="3">
    <citation type="submission" date="2025-09" db="UniProtKB">
        <authorList>
            <consortium name="Ensembl"/>
        </authorList>
    </citation>
    <scope>IDENTIFICATION</scope>
</reference>
<dbReference type="InterPro" id="IPR050611">
    <property type="entry name" value="ABCF"/>
</dbReference>
<dbReference type="Pfam" id="PF12848">
    <property type="entry name" value="ABC_tran_Xtn"/>
    <property type="match status" value="1"/>
</dbReference>
<evidence type="ECO:0000256" key="7">
    <source>
        <dbReference type="ARBA" id="ARBA00023118"/>
    </source>
</evidence>
<proteinExistence type="inferred from homology"/>
<feature type="domain" description="ABC transporter" evidence="10">
    <location>
        <begin position="121"/>
        <end position="357"/>
    </location>
</feature>
<name>A0A3P8TMM8_AMPPE</name>
<dbReference type="Gene3D" id="3.40.50.300">
    <property type="entry name" value="P-loop containing nucleotide triphosphate hydrolases"/>
    <property type="match status" value="2"/>
</dbReference>
<sequence length="642" mass="72675">MATYVDILKSEFPEIDSELFDYITGVLDSGADFEDGEEVYDAIGGVLQDVSSFVSLSVQTVDAKKLEKAEAKLKAKHERRNEKDSQKASSPLVLEEASASQASSKKDNRVDQSGKNRSYDIRIENFDVSFGERCLLQGAELSLASGRRYGLIGRNGLGKTTLLKMLASRNLRVPGHISILHVEQEVAGDETAALQSVLESDRQREDLLHEEKMLNARIANGTADGMESVRLSEIYVKLEEIEADKAPARASVILAGLGFSPRMQQQATKEFSGGWRMRLALARALFPTNMLDVRAILWLENYLQTWQSTILVVSHDRNFLNAVVTDIVHLHSQRLDSYRGDYENFIKTKEDRLKNQQREYEAQLQYRQHIQVFIDRFRYNANRAAQVQSKLKLLEKLPELKPIEKETEVTLRFPDNFEKLSPPILQLDEVEFYYTPDQRLFSGLNLSADLESRICIVGENGAGKTTVLKLLMGELTPVGGVRQAHRNLKIGYFSQHHVDQLDLNVCSVELLLNKFPGRTEEEYRHQLGGYGITGELATRPVASLSGGQKSRVAFAQMTMPCPNFYILDEPTNHLDMETIEALAKALNKFRGGVILVSHDERLIRLVCKELWVCENGKVQRIDGGFDEYRDILHEQFRKEGYL</sequence>
<dbReference type="SUPFAM" id="SSF52540">
    <property type="entry name" value="P-loop containing nucleoside triphosphate hydrolases"/>
    <property type="match status" value="2"/>
</dbReference>
<dbReference type="PANTHER" id="PTHR19211">
    <property type="entry name" value="ATP-BINDING TRANSPORT PROTEIN-RELATED"/>
    <property type="match status" value="1"/>
</dbReference>
<dbReference type="InterPro" id="IPR003439">
    <property type="entry name" value="ABC_transporter-like_ATP-bd"/>
</dbReference>
<dbReference type="PROSITE" id="PS50893">
    <property type="entry name" value="ABC_TRANSPORTER_2"/>
    <property type="match status" value="2"/>
</dbReference>
<protein>
    <recommendedName>
        <fullName evidence="8">ATP-binding cassette sub-family F member 3</fullName>
    </recommendedName>
</protein>
<feature type="domain" description="ABC transporter" evidence="10">
    <location>
        <begin position="425"/>
        <end position="640"/>
    </location>
</feature>
<dbReference type="Pfam" id="PF26051">
    <property type="entry name" value="PWI_ABCF3"/>
    <property type="match status" value="1"/>
</dbReference>
<dbReference type="SMART" id="SM00382">
    <property type="entry name" value="AAA"/>
    <property type="match status" value="2"/>
</dbReference>
<keyword evidence="3" id="KW-0677">Repeat</keyword>
<evidence type="ECO:0000256" key="4">
    <source>
        <dbReference type="ARBA" id="ARBA00022741"/>
    </source>
</evidence>
<reference evidence="11 12" key="1">
    <citation type="submission" date="2018-03" db="EMBL/GenBank/DDBJ databases">
        <title>Finding Nemo's genes: A chromosome-scale reference assembly of the genome of the orange clownfish Amphiprion percula.</title>
        <authorList>
            <person name="Lehmann R."/>
        </authorList>
    </citation>
    <scope>NUCLEOTIDE SEQUENCE</scope>
</reference>
<keyword evidence="7" id="KW-0051">Antiviral defense</keyword>
<keyword evidence="4" id="KW-0547">Nucleotide-binding</keyword>
<evidence type="ECO:0000256" key="3">
    <source>
        <dbReference type="ARBA" id="ARBA00022737"/>
    </source>
</evidence>
<feature type="region of interest" description="Disordered" evidence="9">
    <location>
        <begin position="72"/>
        <end position="114"/>
    </location>
</feature>
<evidence type="ECO:0000256" key="9">
    <source>
        <dbReference type="SAM" id="MobiDB-lite"/>
    </source>
</evidence>
<dbReference type="FunFam" id="3.40.50.300:FF:000104">
    <property type="entry name" value="ATP-binding cassette sub-family F member 3"/>
    <property type="match status" value="1"/>
</dbReference>
<dbReference type="PANTHER" id="PTHR19211:SF117">
    <property type="entry name" value="ATP-BINDING CASSETTE SUB-FAMILY F MEMBER 3"/>
    <property type="match status" value="1"/>
</dbReference>
<accession>A0A3P8TMM8</accession>
<evidence type="ECO:0000256" key="5">
    <source>
        <dbReference type="ARBA" id="ARBA00022840"/>
    </source>
</evidence>
<evidence type="ECO:0000256" key="1">
    <source>
        <dbReference type="ARBA" id="ARBA00011054"/>
    </source>
</evidence>
<keyword evidence="2" id="KW-0597">Phosphoprotein</keyword>
<keyword evidence="5" id="KW-0067">ATP-binding</keyword>
<dbReference type="GO" id="GO:0016887">
    <property type="term" value="F:ATP hydrolysis activity"/>
    <property type="evidence" value="ECO:0007669"/>
    <property type="project" value="InterPro"/>
</dbReference>
<evidence type="ECO:0000313" key="12">
    <source>
        <dbReference type="Proteomes" id="UP000265080"/>
    </source>
</evidence>
<evidence type="ECO:0000256" key="8">
    <source>
        <dbReference type="ARBA" id="ARBA00073919"/>
    </source>
</evidence>
<feature type="compositionally biased region" description="Basic and acidic residues" evidence="9">
    <location>
        <begin position="104"/>
        <end position="114"/>
    </location>
</feature>
<evidence type="ECO:0000313" key="11">
    <source>
        <dbReference type="Ensembl" id="ENSAPEP00000026214.1"/>
    </source>
</evidence>
<dbReference type="InterPro" id="IPR032781">
    <property type="entry name" value="ABC_tran_Xtn"/>
</dbReference>
<dbReference type="Pfam" id="PF00005">
    <property type="entry name" value="ABC_tran"/>
    <property type="match status" value="2"/>
</dbReference>
<comment type="similarity">
    <text evidence="1">Belongs to the ABC transporter superfamily. ABCF family. EF3 subfamily.</text>
</comment>
<evidence type="ECO:0000256" key="6">
    <source>
        <dbReference type="ARBA" id="ARBA00022990"/>
    </source>
</evidence>
<keyword evidence="12" id="KW-1185">Reference proteome</keyword>
<dbReference type="InterPro" id="IPR017871">
    <property type="entry name" value="ABC_transporter-like_CS"/>
</dbReference>